<evidence type="ECO:0000256" key="1">
    <source>
        <dbReference type="SAM" id="MobiDB-lite"/>
    </source>
</evidence>
<dbReference type="AlphaFoldDB" id="A0AAU1ICJ3"/>
<proteinExistence type="predicted"/>
<organism evidence="2">
    <name type="scientific">Streptomyces sp. NBC_00180</name>
    <dbReference type="NCBI Taxonomy" id="2903632"/>
    <lineage>
        <taxon>Bacteria</taxon>
        <taxon>Bacillati</taxon>
        <taxon>Actinomycetota</taxon>
        <taxon>Actinomycetes</taxon>
        <taxon>Kitasatosporales</taxon>
        <taxon>Streptomycetaceae</taxon>
        <taxon>Streptomyces</taxon>
    </lineage>
</organism>
<dbReference type="EMBL" id="CP108140">
    <property type="protein sequence ID" value="WTP91405.1"/>
    <property type="molecule type" value="Genomic_DNA"/>
</dbReference>
<reference evidence="2" key="1">
    <citation type="submission" date="2022-10" db="EMBL/GenBank/DDBJ databases">
        <title>The complete genomes of actinobacterial strains from the NBC collection.</title>
        <authorList>
            <person name="Joergensen T.S."/>
            <person name="Alvarez Arevalo M."/>
            <person name="Sterndorff E.B."/>
            <person name="Faurdal D."/>
            <person name="Vuksanovic O."/>
            <person name="Mourched A.-S."/>
            <person name="Charusanti P."/>
            <person name="Shaw S."/>
            <person name="Blin K."/>
            <person name="Weber T."/>
        </authorList>
    </citation>
    <scope>NUCLEOTIDE SEQUENCE</scope>
    <source>
        <strain evidence="2">NBC 00180</strain>
    </source>
</reference>
<feature type="region of interest" description="Disordered" evidence="1">
    <location>
        <begin position="42"/>
        <end position="63"/>
    </location>
</feature>
<evidence type="ECO:0000313" key="2">
    <source>
        <dbReference type="EMBL" id="WTP91405.1"/>
    </source>
</evidence>
<gene>
    <name evidence="2" type="ORF">OG477_41675</name>
</gene>
<sequence>MPHTILQGRALRSRDPAGVEQEIVGPAHLFYRLLRRTVVEAAESVPGTAPDRSRLHHRPPNRA</sequence>
<feature type="compositionally biased region" description="Basic residues" evidence="1">
    <location>
        <begin position="54"/>
        <end position="63"/>
    </location>
</feature>
<accession>A0AAU1ICJ3</accession>
<name>A0AAU1ICJ3_9ACTN</name>
<protein>
    <submittedName>
        <fullName evidence="2">Uncharacterized protein</fullName>
    </submittedName>
</protein>